<evidence type="ECO:0000256" key="3">
    <source>
        <dbReference type="ARBA" id="ARBA00023002"/>
    </source>
</evidence>
<feature type="domain" description="NADH:flavin oxidoreductase/NADH oxidase N-terminal" evidence="4">
    <location>
        <begin position="12"/>
        <end position="379"/>
    </location>
</feature>
<evidence type="ECO:0000259" key="4">
    <source>
        <dbReference type="Pfam" id="PF00724"/>
    </source>
</evidence>
<gene>
    <name evidence="5" type="ORF">BS50DRAFT_514726</name>
</gene>
<dbReference type="PANTHER" id="PTHR22893">
    <property type="entry name" value="NADH OXIDOREDUCTASE-RELATED"/>
    <property type="match status" value="1"/>
</dbReference>
<dbReference type="InterPro" id="IPR045247">
    <property type="entry name" value="Oye-like"/>
</dbReference>
<evidence type="ECO:0000313" key="6">
    <source>
        <dbReference type="Proteomes" id="UP000240883"/>
    </source>
</evidence>
<evidence type="ECO:0000256" key="2">
    <source>
        <dbReference type="ARBA" id="ARBA00005979"/>
    </source>
</evidence>
<dbReference type="OrthoDB" id="276546at2759"/>
<comment type="cofactor">
    <cofactor evidence="1">
        <name>FMN</name>
        <dbReference type="ChEBI" id="CHEBI:58210"/>
    </cofactor>
</comment>
<dbReference type="GO" id="GO:0005829">
    <property type="term" value="C:cytosol"/>
    <property type="evidence" value="ECO:0007669"/>
    <property type="project" value="UniProtKB-ARBA"/>
</dbReference>
<dbReference type="CDD" id="cd02933">
    <property type="entry name" value="OYE_like_FMN"/>
    <property type="match status" value="1"/>
</dbReference>
<dbReference type="InterPro" id="IPR013785">
    <property type="entry name" value="Aldolase_TIM"/>
</dbReference>
<organism evidence="5 6">
    <name type="scientific">Corynespora cassiicola Philippines</name>
    <dbReference type="NCBI Taxonomy" id="1448308"/>
    <lineage>
        <taxon>Eukaryota</taxon>
        <taxon>Fungi</taxon>
        <taxon>Dikarya</taxon>
        <taxon>Ascomycota</taxon>
        <taxon>Pezizomycotina</taxon>
        <taxon>Dothideomycetes</taxon>
        <taxon>Pleosporomycetidae</taxon>
        <taxon>Pleosporales</taxon>
        <taxon>Corynesporascaceae</taxon>
        <taxon>Corynespora</taxon>
    </lineage>
</organism>
<dbReference type="FunFam" id="3.20.20.70:FF:000059">
    <property type="entry name" value="N-ethylmaleimide reductase, FMN-linked"/>
    <property type="match status" value="1"/>
</dbReference>
<comment type="similarity">
    <text evidence="2">Belongs to the NADH:flavin oxidoreductase/NADH oxidase family.</text>
</comment>
<dbReference type="InterPro" id="IPR001155">
    <property type="entry name" value="OxRdtase_FMN_N"/>
</dbReference>
<dbReference type="PANTHER" id="PTHR22893:SF93">
    <property type="entry name" value="HYPOTHETICAL OXIDOREDUCTASE (EUROFUNG)"/>
    <property type="match status" value="1"/>
</dbReference>
<dbReference type="Gene3D" id="3.20.20.70">
    <property type="entry name" value="Aldolase class I"/>
    <property type="match status" value="1"/>
</dbReference>
<dbReference type="Pfam" id="PF00724">
    <property type="entry name" value="Oxidored_FMN"/>
    <property type="match status" value="1"/>
</dbReference>
<keyword evidence="3" id="KW-0560">Oxidoreductase</keyword>
<dbReference type="EMBL" id="KZ678129">
    <property type="protein sequence ID" value="PSN73425.1"/>
    <property type="molecule type" value="Genomic_DNA"/>
</dbReference>
<sequence length="408" mass="45843">MIMATPKSQSNLFSPLRIANGKIELKHRLVLAPLTRCRGIPLNQDMPDEINRVWVPDELVVEYYKQRATDGGLLISEGLPPSLEGGGMPGIPGLFHPAHVSGWRKVTDAVHAKGGFIYAQLWHAGRATIELFSGRPAVAPSAVPLEGEDAYTRRAPPGHSAPVKYSDYPPIELSKEGIKQTIKDYCNAARMAIEAGFDGIEVHGANGYLPEQFLSSNINRRTDEYGGTPEKRCRFVIELMENLASAIGPENCALRLSPFGVFNQTRGEARIETWGFLCSSLKEKIPEMSYLSLIEPRFEQILSYNQKDEFLRSWGLDPSEVSLSFLRKIMGSTPFFSAGGWNDTNCWNAIESKDYDALVMGRYYISNPDLVDRLREGKALTKYDRSTFYGPTDERWRGYIDYKTWNEQ</sequence>
<protein>
    <submittedName>
        <fullName evidence="5">12-oxophytodienoate reductase</fullName>
    </submittedName>
</protein>
<reference evidence="5 6" key="1">
    <citation type="journal article" date="2018" name="Front. Microbiol.">
        <title>Genome-Wide Analysis of Corynespora cassiicola Leaf Fall Disease Putative Effectors.</title>
        <authorList>
            <person name="Lopez D."/>
            <person name="Ribeiro S."/>
            <person name="Label P."/>
            <person name="Fumanal B."/>
            <person name="Venisse J.S."/>
            <person name="Kohler A."/>
            <person name="de Oliveira R.R."/>
            <person name="Labutti K."/>
            <person name="Lipzen A."/>
            <person name="Lail K."/>
            <person name="Bauer D."/>
            <person name="Ohm R.A."/>
            <person name="Barry K.W."/>
            <person name="Spatafora J."/>
            <person name="Grigoriev I.V."/>
            <person name="Martin F.M."/>
            <person name="Pujade-Renaud V."/>
        </authorList>
    </citation>
    <scope>NUCLEOTIDE SEQUENCE [LARGE SCALE GENOMIC DNA]</scope>
    <source>
        <strain evidence="5 6">Philippines</strain>
    </source>
</reference>
<name>A0A2T2P6V7_CORCC</name>
<dbReference type="STRING" id="1448308.A0A2T2P6V7"/>
<evidence type="ECO:0000256" key="1">
    <source>
        <dbReference type="ARBA" id="ARBA00001917"/>
    </source>
</evidence>
<evidence type="ECO:0000313" key="5">
    <source>
        <dbReference type="EMBL" id="PSN73425.1"/>
    </source>
</evidence>
<proteinExistence type="inferred from homology"/>
<dbReference type="Proteomes" id="UP000240883">
    <property type="component" value="Unassembled WGS sequence"/>
</dbReference>
<dbReference type="SUPFAM" id="SSF51395">
    <property type="entry name" value="FMN-linked oxidoreductases"/>
    <property type="match status" value="1"/>
</dbReference>
<dbReference type="GO" id="GO:0010181">
    <property type="term" value="F:FMN binding"/>
    <property type="evidence" value="ECO:0007669"/>
    <property type="project" value="InterPro"/>
</dbReference>
<dbReference type="AlphaFoldDB" id="A0A2T2P6V7"/>
<dbReference type="GO" id="GO:0016628">
    <property type="term" value="F:oxidoreductase activity, acting on the CH-CH group of donors, NAD or NADP as acceptor"/>
    <property type="evidence" value="ECO:0007669"/>
    <property type="project" value="UniProtKB-ARBA"/>
</dbReference>
<keyword evidence="6" id="KW-1185">Reference proteome</keyword>
<accession>A0A2T2P6V7</accession>